<feature type="transmembrane region" description="Helical" evidence="1">
    <location>
        <begin position="31"/>
        <end position="49"/>
    </location>
</feature>
<feature type="transmembrane region" description="Helical" evidence="1">
    <location>
        <begin position="90"/>
        <end position="115"/>
    </location>
</feature>
<evidence type="ECO:0000256" key="1">
    <source>
        <dbReference type="SAM" id="Phobius"/>
    </source>
</evidence>
<keyword evidence="1" id="KW-0812">Transmembrane</keyword>
<feature type="transmembrane region" description="Helical" evidence="1">
    <location>
        <begin position="61"/>
        <end position="84"/>
    </location>
</feature>
<keyword evidence="1" id="KW-1133">Transmembrane helix</keyword>
<feature type="transmembrane region" description="Helical" evidence="1">
    <location>
        <begin position="321"/>
        <end position="342"/>
    </location>
</feature>
<organism evidence="2 3">
    <name type="scientific">Actinoallomurus iriomotensis</name>
    <dbReference type="NCBI Taxonomy" id="478107"/>
    <lineage>
        <taxon>Bacteria</taxon>
        <taxon>Bacillati</taxon>
        <taxon>Actinomycetota</taxon>
        <taxon>Actinomycetes</taxon>
        <taxon>Streptosporangiales</taxon>
        <taxon>Thermomonosporaceae</taxon>
        <taxon>Actinoallomurus</taxon>
    </lineage>
</organism>
<protein>
    <submittedName>
        <fullName evidence="2">Uncharacterized protein</fullName>
    </submittedName>
</protein>
<keyword evidence="1" id="KW-0472">Membrane</keyword>
<accession>A0A9W6RGT5</accession>
<dbReference type="AlphaFoldDB" id="A0A9W6RGT5"/>
<sequence>MRVYNVGRSMLSLLVLCLGAAPFYWLIGKYAVGIGAVLGIVFLAVSGAFRERDAQGASNYAMGACGFLSIVAVVSLVTGVLALVRNVGHGWPVVGGAVAALTLVYFLTCVVARVFPRWRANTERERLASRLGWRHRRADAELLDRVRGLFPEFGDVYGVVDGEIDGVAFTMGTVRRALRPRGRVWLVPLSAALPRIQIKRDPSQAELGKGMVAAGDVGYGYVSPNVDATQIPLAEQIIGGLRTLGVAECRIRGRELALLVRGAGRPEDEARLVPLAYRALPLEAARQAADEILTWEAGAAAKHGAAVAGRTARKDPEPETLFGYGYLAGFVEIICGICAWIYNGFLPGVALLIAAIVFFVVASRGDQEAKKPDVPMAETS</sequence>
<gene>
    <name evidence="2" type="ORF">Airi01_039680</name>
</gene>
<evidence type="ECO:0000313" key="3">
    <source>
        <dbReference type="Proteomes" id="UP001165135"/>
    </source>
</evidence>
<dbReference type="Proteomes" id="UP001165135">
    <property type="component" value="Unassembled WGS sequence"/>
</dbReference>
<comment type="caution">
    <text evidence="2">The sequence shown here is derived from an EMBL/GenBank/DDBJ whole genome shotgun (WGS) entry which is preliminary data.</text>
</comment>
<feature type="transmembrane region" description="Helical" evidence="1">
    <location>
        <begin position="348"/>
        <end position="365"/>
    </location>
</feature>
<feature type="transmembrane region" description="Helical" evidence="1">
    <location>
        <begin position="7"/>
        <end position="25"/>
    </location>
</feature>
<evidence type="ECO:0000313" key="2">
    <source>
        <dbReference type="EMBL" id="GLY75701.1"/>
    </source>
</evidence>
<name>A0A9W6RGT5_9ACTN</name>
<reference evidence="2" key="1">
    <citation type="submission" date="2023-03" db="EMBL/GenBank/DDBJ databases">
        <title>Actinoallomurus iriomotensis NBRC 103681.</title>
        <authorList>
            <person name="Ichikawa N."/>
            <person name="Sato H."/>
            <person name="Tonouchi N."/>
        </authorList>
    </citation>
    <scope>NUCLEOTIDE SEQUENCE</scope>
    <source>
        <strain evidence="2">NBRC 103681</strain>
    </source>
</reference>
<dbReference type="EMBL" id="BSTJ01000004">
    <property type="protein sequence ID" value="GLY75701.1"/>
    <property type="molecule type" value="Genomic_DNA"/>
</dbReference>
<proteinExistence type="predicted"/>